<dbReference type="InterPro" id="IPR036388">
    <property type="entry name" value="WH-like_DNA-bd_sf"/>
</dbReference>
<reference evidence="2" key="1">
    <citation type="journal article" date="2012" name="Extremophiles">
        <title>Thermotomaculum hydrothermale gen. nov., sp. nov., a novel heterotrophic thermophile within the phylum Acidobacteria from a deep-sea hydrothermal vent chimney in the Southern Okinawa Trough.</title>
        <authorList>
            <person name="Izumi H."/>
            <person name="Nunoura T."/>
            <person name="Miyazaki M."/>
            <person name="Mino S."/>
            <person name="Toki T."/>
            <person name="Takai K."/>
            <person name="Sako Y."/>
            <person name="Sawabe T."/>
            <person name="Nakagawa S."/>
        </authorList>
    </citation>
    <scope>NUCLEOTIDE SEQUENCE [LARGE SCALE GENOMIC DNA]</scope>
    <source>
        <strain evidence="2">AC55</strain>
    </source>
</reference>
<dbReference type="Gene3D" id="1.10.10.10">
    <property type="entry name" value="Winged helix-like DNA-binding domain superfamily/Winged helix DNA-binding domain"/>
    <property type="match status" value="1"/>
</dbReference>
<sequence length="335" mass="39723">MEKSLIEFRNKFFEKLYILLTSQWKILGIPFQNIKSKPNFIIDIEGLLLLSLSFFRLYPREFDEVINWLYYQGNIVNIQRLKNISQKKAFSSLSVLSAVADFLSENQKQPKWKGLTKFKNNKREVLFWDKDLKPYPQFGENEETFLKHNYLRGKISLKNDIIFDCGTNSYFLNLKLRHLLGVNIRSEIISYLLLSNEGNSNSISNEIFFLQKSVYEILKELEKGNFIFPTKKGRAINYKIDKKNWLRFLNITEPLPDYLNIAKIFYAYDIILDFLFKSKEKSGISLEYSLKKAFNEFLKEIEESNLSLYLPEKTPHFTQREIYKTILKSIDKLLN</sequence>
<dbReference type="KEGG" id="thyd:TTHT_2082"/>
<evidence type="ECO:0000313" key="2">
    <source>
        <dbReference type="Proteomes" id="UP000595564"/>
    </source>
</evidence>
<name>A0A7R6PSI0_9BACT</name>
<protein>
    <submittedName>
        <fullName evidence="1">Uncharacterized protein</fullName>
    </submittedName>
</protein>
<accession>A0A7R6PSI0</accession>
<gene>
    <name evidence="1" type="ORF">TTHT_2082</name>
</gene>
<dbReference type="SUPFAM" id="SSF46785">
    <property type="entry name" value="Winged helix' DNA-binding domain"/>
    <property type="match status" value="1"/>
</dbReference>
<dbReference type="RefSeq" id="WP_201327831.1">
    <property type="nucleotide sequence ID" value="NZ_AP017470.1"/>
</dbReference>
<dbReference type="EMBL" id="AP017470">
    <property type="protein sequence ID" value="BBB33521.1"/>
    <property type="molecule type" value="Genomic_DNA"/>
</dbReference>
<dbReference type="InterPro" id="IPR036390">
    <property type="entry name" value="WH_DNA-bd_sf"/>
</dbReference>
<evidence type="ECO:0000313" key="1">
    <source>
        <dbReference type="EMBL" id="BBB33521.1"/>
    </source>
</evidence>
<proteinExistence type="predicted"/>
<keyword evidence="2" id="KW-1185">Reference proteome</keyword>
<dbReference type="AlphaFoldDB" id="A0A7R6PSI0"/>
<dbReference type="Proteomes" id="UP000595564">
    <property type="component" value="Chromosome"/>
</dbReference>
<organism evidence="1 2">
    <name type="scientific">Thermotomaculum hydrothermale</name>
    <dbReference type="NCBI Taxonomy" id="981385"/>
    <lineage>
        <taxon>Bacteria</taxon>
        <taxon>Pseudomonadati</taxon>
        <taxon>Acidobacteriota</taxon>
        <taxon>Holophagae</taxon>
        <taxon>Thermotomaculales</taxon>
        <taxon>Thermotomaculaceae</taxon>
        <taxon>Thermotomaculum</taxon>
    </lineage>
</organism>